<keyword evidence="9" id="KW-1185">Reference proteome</keyword>
<dbReference type="Gene3D" id="1.20.58.80">
    <property type="entry name" value="Phosphotransferase system, lactose/cellobiose-type IIA subunit"/>
    <property type="match status" value="1"/>
</dbReference>
<feature type="modified residue" description="Phosphohistidine; by HPr" evidence="7">
    <location>
        <position position="79"/>
    </location>
</feature>
<reference evidence="8 9" key="1">
    <citation type="submission" date="2019-04" db="EMBL/GenBank/DDBJ databases">
        <title>Microbes associate with the intestines of laboratory mice.</title>
        <authorList>
            <person name="Navarre W."/>
            <person name="Wong E."/>
            <person name="Huang K."/>
            <person name="Tropini C."/>
            <person name="Ng K."/>
            <person name="Yu B."/>
        </authorList>
    </citation>
    <scope>NUCLEOTIDE SEQUENCE [LARGE SCALE GENOMIC DNA]</scope>
    <source>
        <strain evidence="8 9">NM07_P-09</strain>
    </source>
</reference>
<dbReference type="InterPro" id="IPR003188">
    <property type="entry name" value="PTS_IIA_lac/cel"/>
</dbReference>
<comment type="caution">
    <text evidence="8">The sequence shown here is derived from an EMBL/GenBank/DDBJ whole genome shotgun (WGS) entry which is preliminary data.</text>
</comment>
<comment type="cofactor">
    <cofactor evidence="6">
        <name>Mg(2+)</name>
        <dbReference type="ChEBI" id="CHEBI:18420"/>
    </cofactor>
    <text evidence="6">Binds 1 Mg(2+) ion per trimer.</text>
</comment>
<dbReference type="InterPro" id="IPR036542">
    <property type="entry name" value="PTS_IIA_lac/cel_sf"/>
</dbReference>
<dbReference type="PANTHER" id="PTHR34382:SF7">
    <property type="entry name" value="PTS SYSTEM N,N'-DIACETYLCHITOBIOSE-SPECIFIC EIIA COMPONENT"/>
    <property type="match status" value="1"/>
</dbReference>
<sequence length="108" mass="11880">MEVNEQLHLSCFEIISQVGMARSCYIEAMDLASAGDIEQVRTKAAEGDGFFSAGHTVHAQLITQAAQGEPVPVDILLVHAEDQLMSAEEFKILTERFINMARQACAKR</sequence>
<gene>
    <name evidence="8" type="ORF">E5334_06125</name>
</gene>
<dbReference type="GO" id="GO:0016740">
    <property type="term" value="F:transferase activity"/>
    <property type="evidence" value="ECO:0007669"/>
    <property type="project" value="UniProtKB-KW"/>
</dbReference>
<evidence type="ECO:0000256" key="2">
    <source>
        <dbReference type="ARBA" id="ARBA00022597"/>
    </source>
</evidence>
<keyword evidence="1" id="KW-0813">Transport</keyword>
<dbReference type="OrthoDB" id="350602at2"/>
<dbReference type="GO" id="GO:0046872">
    <property type="term" value="F:metal ion binding"/>
    <property type="evidence" value="ECO:0007669"/>
    <property type="project" value="UniProtKB-KW"/>
</dbReference>
<keyword evidence="6" id="KW-0479">Metal-binding</keyword>
<evidence type="ECO:0000256" key="5">
    <source>
        <dbReference type="PIRSR" id="PIRSR000699-1"/>
    </source>
</evidence>
<dbReference type="GO" id="GO:0009401">
    <property type="term" value="P:phosphoenolpyruvate-dependent sugar phosphotransferase system"/>
    <property type="evidence" value="ECO:0007669"/>
    <property type="project" value="UniProtKB-KW"/>
</dbReference>
<name>A0A4S2F0H6_9ACTN</name>
<dbReference type="PROSITE" id="PS51095">
    <property type="entry name" value="PTS_EIIA_TYPE_3"/>
    <property type="match status" value="1"/>
</dbReference>
<dbReference type="SUPFAM" id="SSF46973">
    <property type="entry name" value="Enzyme IIa from lactose specific PTS, IIa-lac"/>
    <property type="match status" value="1"/>
</dbReference>
<keyword evidence="3" id="KW-0808">Transferase</keyword>
<keyword evidence="4" id="KW-0598">Phosphotransferase system</keyword>
<evidence type="ECO:0000256" key="3">
    <source>
        <dbReference type="ARBA" id="ARBA00022679"/>
    </source>
</evidence>
<dbReference type="PIRSF" id="PIRSF000699">
    <property type="entry name" value="PTS_IILac_III"/>
    <property type="match status" value="1"/>
</dbReference>
<dbReference type="Proteomes" id="UP000310263">
    <property type="component" value="Unassembled WGS sequence"/>
</dbReference>
<dbReference type="RefSeq" id="WP_136012695.1">
    <property type="nucleotide sequence ID" value="NZ_SRYE01000003.1"/>
</dbReference>
<evidence type="ECO:0000256" key="1">
    <source>
        <dbReference type="ARBA" id="ARBA00022448"/>
    </source>
</evidence>
<keyword evidence="6" id="KW-0460">Magnesium</keyword>
<organism evidence="8 9">
    <name type="scientific">Muricaecibacterium torontonense</name>
    <dbReference type="NCBI Taxonomy" id="3032871"/>
    <lineage>
        <taxon>Bacteria</taxon>
        <taxon>Bacillati</taxon>
        <taxon>Actinomycetota</taxon>
        <taxon>Coriobacteriia</taxon>
        <taxon>Coriobacteriales</taxon>
        <taxon>Atopobiaceae</taxon>
        <taxon>Muricaecibacterium</taxon>
    </lineage>
</organism>
<feature type="active site" description="Tele-phosphohistidine intermediate" evidence="5">
    <location>
        <position position="79"/>
    </location>
</feature>
<accession>A0A4S2F0H6</accession>
<evidence type="ECO:0000256" key="4">
    <source>
        <dbReference type="ARBA" id="ARBA00022683"/>
    </source>
</evidence>
<evidence type="ECO:0000313" key="8">
    <source>
        <dbReference type="EMBL" id="TGY62225.1"/>
    </source>
</evidence>
<evidence type="ECO:0000256" key="6">
    <source>
        <dbReference type="PIRSR" id="PIRSR000699-2"/>
    </source>
</evidence>
<evidence type="ECO:0000313" key="9">
    <source>
        <dbReference type="Proteomes" id="UP000310263"/>
    </source>
</evidence>
<dbReference type="EMBL" id="SRYE01000003">
    <property type="protein sequence ID" value="TGY62225.1"/>
    <property type="molecule type" value="Genomic_DNA"/>
</dbReference>
<protein>
    <submittedName>
        <fullName evidence="8">PTS lactose/cellobiose transporter subunit IIA</fullName>
    </submittedName>
</protein>
<dbReference type="AlphaFoldDB" id="A0A4S2F0H6"/>
<keyword evidence="2" id="KW-0762">Sugar transport</keyword>
<dbReference type="Pfam" id="PF02255">
    <property type="entry name" value="PTS_IIA"/>
    <property type="match status" value="1"/>
</dbReference>
<dbReference type="PANTHER" id="PTHR34382">
    <property type="entry name" value="PTS SYSTEM N,N'-DIACETYLCHITOBIOSE-SPECIFIC EIIA COMPONENT"/>
    <property type="match status" value="1"/>
</dbReference>
<feature type="binding site" evidence="6">
    <location>
        <position position="82"/>
    </location>
    <ligand>
        <name>Mg(2+)</name>
        <dbReference type="ChEBI" id="CHEBI:18420"/>
        <note>ligand shared between all trimeric partners</note>
    </ligand>
</feature>
<evidence type="ECO:0000256" key="7">
    <source>
        <dbReference type="PROSITE-ProRule" id="PRU00418"/>
    </source>
</evidence>
<proteinExistence type="predicted"/>